<keyword evidence="3" id="KW-0547">Nucleotide-binding</keyword>
<organism evidence="8 9">
    <name type="scientific">Candidatus Eisenbergiella intestinigallinarum</name>
    <dbReference type="NCBI Taxonomy" id="2838549"/>
    <lineage>
        <taxon>Bacteria</taxon>
        <taxon>Bacillati</taxon>
        <taxon>Bacillota</taxon>
        <taxon>Clostridia</taxon>
        <taxon>Lachnospirales</taxon>
        <taxon>Lachnospiraceae</taxon>
        <taxon>Eisenbergiella</taxon>
    </lineage>
</organism>
<dbReference type="SMART" id="SM00471">
    <property type="entry name" value="HDc"/>
    <property type="match status" value="1"/>
</dbReference>
<evidence type="ECO:0000256" key="3">
    <source>
        <dbReference type="ARBA" id="ARBA00022741"/>
    </source>
</evidence>
<dbReference type="InterPro" id="IPR006675">
    <property type="entry name" value="HDIG_dom"/>
</dbReference>
<protein>
    <recommendedName>
        <fullName evidence="1">bis(5'-nucleosyl)-tetraphosphatase (symmetrical)</fullName>
        <ecNumber evidence="1">3.6.1.41</ecNumber>
    </recommendedName>
</protein>
<dbReference type="EMBL" id="DWVS01000045">
    <property type="protein sequence ID" value="HJC86795.1"/>
    <property type="molecule type" value="Genomic_DNA"/>
</dbReference>
<sequence>MSSRAEGSKKEAQKKTEKIGYDPVGLRKCMERELDPRRYEHTLGVAYTAAALAMRYGADMKKAQIAGLLHDCAKNLSSEKQIRTCHKHSIAINAAEQKNPSLLHAKVGSFLAWHKYGIEDREILDAITWHTTGKPEMRLLEKILYIADYIEPGRNQAPNLPQARKLAFEDLDECLFLILRDTLAYLTASKAEVDPMTQQTYEYYRAEREKGGRQ</sequence>
<dbReference type="InterPro" id="IPR005249">
    <property type="entry name" value="YqeK"/>
</dbReference>
<keyword evidence="2" id="KW-0479">Metal-binding</keyword>
<dbReference type="NCBIfam" id="TIGR00488">
    <property type="entry name" value="bis(5'-nucleosyl)-tetraphosphatase (symmetrical) YqeK"/>
    <property type="match status" value="1"/>
</dbReference>
<accession>A0A9D2QFS3</accession>
<name>A0A9D2QFS3_9FIRM</name>
<dbReference type="Proteomes" id="UP000823922">
    <property type="component" value="Unassembled WGS sequence"/>
</dbReference>
<comment type="caution">
    <text evidence="8">The sequence shown here is derived from an EMBL/GenBank/DDBJ whole genome shotgun (WGS) entry which is preliminary data.</text>
</comment>
<dbReference type="GO" id="GO:0000166">
    <property type="term" value="F:nucleotide binding"/>
    <property type="evidence" value="ECO:0007669"/>
    <property type="project" value="UniProtKB-KW"/>
</dbReference>
<reference evidence="8" key="1">
    <citation type="journal article" date="2021" name="PeerJ">
        <title>Extensive microbial diversity within the chicken gut microbiome revealed by metagenomics and culture.</title>
        <authorList>
            <person name="Gilroy R."/>
            <person name="Ravi A."/>
            <person name="Getino M."/>
            <person name="Pursley I."/>
            <person name="Horton D.L."/>
            <person name="Alikhan N.F."/>
            <person name="Baker D."/>
            <person name="Gharbi K."/>
            <person name="Hall N."/>
            <person name="Watson M."/>
            <person name="Adriaenssens E.M."/>
            <person name="Foster-Nyarko E."/>
            <person name="Jarju S."/>
            <person name="Secka A."/>
            <person name="Antonio M."/>
            <person name="Oren A."/>
            <person name="Chaudhuri R.R."/>
            <person name="La Ragione R."/>
            <person name="Hildebrand F."/>
            <person name="Pallen M.J."/>
        </authorList>
    </citation>
    <scope>NUCLEOTIDE SEQUENCE</scope>
    <source>
        <strain evidence="8">ChiBcec1-1630</strain>
    </source>
</reference>
<evidence type="ECO:0000313" key="8">
    <source>
        <dbReference type="EMBL" id="HJC86795.1"/>
    </source>
</evidence>
<comment type="catalytic activity">
    <reaction evidence="6">
        <text>P(1),P(4)-bis(5'-adenosyl) tetraphosphate + H2O = 2 ADP + 2 H(+)</text>
        <dbReference type="Rhea" id="RHEA:24252"/>
        <dbReference type="ChEBI" id="CHEBI:15377"/>
        <dbReference type="ChEBI" id="CHEBI:15378"/>
        <dbReference type="ChEBI" id="CHEBI:58141"/>
        <dbReference type="ChEBI" id="CHEBI:456216"/>
        <dbReference type="EC" id="3.6.1.41"/>
    </reaction>
</comment>
<evidence type="ECO:0000256" key="2">
    <source>
        <dbReference type="ARBA" id="ARBA00022723"/>
    </source>
</evidence>
<dbReference type="Gene3D" id="1.10.3210.10">
    <property type="entry name" value="Hypothetical protein af1432"/>
    <property type="match status" value="1"/>
</dbReference>
<feature type="domain" description="HD" evidence="7">
    <location>
        <begin position="38"/>
        <end position="153"/>
    </location>
</feature>
<dbReference type="NCBIfam" id="TIGR00277">
    <property type="entry name" value="HDIG"/>
    <property type="match status" value="1"/>
</dbReference>
<dbReference type="PROSITE" id="PS51831">
    <property type="entry name" value="HD"/>
    <property type="match status" value="1"/>
</dbReference>
<dbReference type="CDD" id="cd00077">
    <property type="entry name" value="HDc"/>
    <property type="match status" value="1"/>
</dbReference>
<dbReference type="PANTHER" id="PTHR35795">
    <property type="entry name" value="SLR1885 PROTEIN"/>
    <property type="match status" value="1"/>
</dbReference>
<dbReference type="GO" id="GO:0008803">
    <property type="term" value="F:bis(5'-nucleosyl)-tetraphosphatase (symmetrical) activity"/>
    <property type="evidence" value="ECO:0007669"/>
    <property type="project" value="UniProtKB-EC"/>
</dbReference>
<dbReference type="EC" id="3.6.1.41" evidence="1"/>
<reference evidence="8" key="2">
    <citation type="submission" date="2021-04" db="EMBL/GenBank/DDBJ databases">
        <authorList>
            <person name="Gilroy R."/>
        </authorList>
    </citation>
    <scope>NUCLEOTIDE SEQUENCE</scope>
    <source>
        <strain evidence="8">ChiBcec1-1630</strain>
    </source>
</reference>
<evidence type="ECO:0000256" key="5">
    <source>
        <dbReference type="ARBA" id="ARBA00023004"/>
    </source>
</evidence>
<dbReference type="Pfam" id="PF01966">
    <property type="entry name" value="HD"/>
    <property type="match status" value="1"/>
</dbReference>
<dbReference type="InterPro" id="IPR006674">
    <property type="entry name" value="HD_domain"/>
</dbReference>
<evidence type="ECO:0000256" key="4">
    <source>
        <dbReference type="ARBA" id="ARBA00022801"/>
    </source>
</evidence>
<evidence type="ECO:0000256" key="1">
    <source>
        <dbReference type="ARBA" id="ARBA00012506"/>
    </source>
</evidence>
<dbReference type="AlphaFoldDB" id="A0A9D2QFS3"/>
<dbReference type="InterPro" id="IPR051094">
    <property type="entry name" value="Diverse_Catalytic_Enzymes"/>
</dbReference>
<evidence type="ECO:0000256" key="6">
    <source>
        <dbReference type="ARBA" id="ARBA00049417"/>
    </source>
</evidence>
<dbReference type="PANTHER" id="PTHR35795:SF1">
    <property type="entry name" value="BIS(5'-NUCLEOSYL)-TETRAPHOSPHATASE, SYMMETRICAL"/>
    <property type="match status" value="1"/>
</dbReference>
<dbReference type="GO" id="GO:0046872">
    <property type="term" value="F:metal ion binding"/>
    <property type="evidence" value="ECO:0007669"/>
    <property type="project" value="UniProtKB-KW"/>
</dbReference>
<evidence type="ECO:0000259" key="7">
    <source>
        <dbReference type="PROSITE" id="PS51831"/>
    </source>
</evidence>
<keyword evidence="5" id="KW-0408">Iron</keyword>
<dbReference type="InterPro" id="IPR003607">
    <property type="entry name" value="HD/PDEase_dom"/>
</dbReference>
<keyword evidence="4 8" id="KW-0378">Hydrolase</keyword>
<dbReference type="SUPFAM" id="SSF109604">
    <property type="entry name" value="HD-domain/PDEase-like"/>
    <property type="match status" value="1"/>
</dbReference>
<proteinExistence type="predicted"/>
<gene>
    <name evidence="8" type="primary">yqeK</name>
    <name evidence="8" type="ORF">H9926_02120</name>
</gene>
<evidence type="ECO:0000313" key="9">
    <source>
        <dbReference type="Proteomes" id="UP000823922"/>
    </source>
</evidence>